<keyword evidence="6 7" id="KW-0539">Nucleus</keyword>
<evidence type="ECO:0000256" key="4">
    <source>
        <dbReference type="ARBA" id="ARBA00022728"/>
    </source>
</evidence>
<dbReference type="AlphaFoldDB" id="A0A7S2TQ56"/>
<gene>
    <name evidence="9" type="ORF">LSP00402_LOCUS8897</name>
</gene>
<dbReference type="Pfam" id="PF03371">
    <property type="entry name" value="PRP38"/>
    <property type="match status" value="1"/>
</dbReference>
<reference evidence="9" key="1">
    <citation type="submission" date="2021-01" db="EMBL/GenBank/DDBJ databases">
        <authorList>
            <person name="Corre E."/>
            <person name="Pelletier E."/>
            <person name="Niang G."/>
            <person name="Scheremetjew M."/>
            <person name="Finn R."/>
            <person name="Kale V."/>
            <person name="Holt S."/>
            <person name="Cochrane G."/>
            <person name="Meng A."/>
            <person name="Brown T."/>
            <person name="Cohen L."/>
        </authorList>
    </citation>
    <scope>NUCLEOTIDE SEQUENCE</scope>
    <source>
        <strain evidence="9">CCMP622</strain>
    </source>
</reference>
<feature type="region of interest" description="Disordered" evidence="8">
    <location>
        <begin position="219"/>
        <end position="328"/>
    </location>
</feature>
<keyword evidence="4 7" id="KW-0747">Spliceosome</keyword>
<dbReference type="GO" id="GO:0005681">
    <property type="term" value="C:spliceosomal complex"/>
    <property type="evidence" value="ECO:0007669"/>
    <property type="project" value="UniProtKB-KW"/>
</dbReference>
<keyword evidence="5 7" id="KW-0508">mRNA splicing</keyword>
<proteinExistence type="inferred from homology"/>
<evidence type="ECO:0000256" key="6">
    <source>
        <dbReference type="ARBA" id="ARBA00023242"/>
    </source>
</evidence>
<evidence type="ECO:0000256" key="5">
    <source>
        <dbReference type="ARBA" id="ARBA00023187"/>
    </source>
</evidence>
<comment type="function">
    <text evidence="7">Required for pre-mRNA splicing.</text>
</comment>
<comment type="similarity">
    <text evidence="2 7">Belongs to the PRP38 family.</text>
</comment>
<dbReference type="InterPro" id="IPR005037">
    <property type="entry name" value="PRP38"/>
</dbReference>
<dbReference type="PANTHER" id="PTHR23142">
    <property type="entry name" value="PRE-MRNA-SPLICING FACTOR 38A-RELATED"/>
    <property type="match status" value="1"/>
</dbReference>
<evidence type="ECO:0000256" key="1">
    <source>
        <dbReference type="ARBA" id="ARBA00004123"/>
    </source>
</evidence>
<evidence type="ECO:0000256" key="7">
    <source>
        <dbReference type="RuleBase" id="RU367025"/>
    </source>
</evidence>
<protein>
    <recommendedName>
        <fullName evidence="7">Pre-mRNA-splicing factor 38</fullName>
    </recommendedName>
</protein>
<feature type="compositionally biased region" description="Basic residues" evidence="8">
    <location>
        <begin position="295"/>
        <end position="315"/>
    </location>
</feature>
<comment type="subcellular location">
    <subcellularLocation>
        <location evidence="1 7">Nucleus</location>
    </subcellularLocation>
</comment>
<evidence type="ECO:0000313" key="9">
    <source>
        <dbReference type="EMBL" id="CAD9761882.1"/>
    </source>
</evidence>
<feature type="compositionally biased region" description="Acidic residues" evidence="8">
    <location>
        <begin position="259"/>
        <end position="273"/>
    </location>
</feature>
<accession>A0A7S2TQ56</accession>
<dbReference type="EMBL" id="HBHP01014194">
    <property type="protein sequence ID" value="CAD9761882.1"/>
    <property type="molecule type" value="Transcribed_RNA"/>
</dbReference>
<dbReference type="GO" id="GO:0000398">
    <property type="term" value="P:mRNA splicing, via spliceosome"/>
    <property type="evidence" value="ECO:0007669"/>
    <property type="project" value="UniProtKB-UniRule"/>
</dbReference>
<evidence type="ECO:0000256" key="3">
    <source>
        <dbReference type="ARBA" id="ARBA00022664"/>
    </source>
</evidence>
<evidence type="ECO:0000256" key="8">
    <source>
        <dbReference type="SAM" id="MobiDB-lite"/>
    </source>
</evidence>
<feature type="compositionally biased region" description="Basic and acidic residues" evidence="8">
    <location>
        <begin position="219"/>
        <end position="235"/>
    </location>
</feature>
<organism evidence="9">
    <name type="scientific">Lotharella oceanica</name>
    <dbReference type="NCBI Taxonomy" id="641309"/>
    <lineage>
        <taxon>Eukaryota</taxon>
        <taxon>Sar</taxon>
        <taxon>Rhizaria</taxon>
        <taxon>Cercozoa</taxon>
        <taxon>Chlorarachniophyceae</taxon>
        <taxon>Lotharella</taxon>
    </lineage>
</organism>
<evidence type="ECO:0000256" key="2">
    <source>
        <dbReference type="ARBA" id="ARBA00006164"/>
    </source>
</evidence>
<keyword evidence="3 7" id="KW-0507">mRNA processing</keyword>
<name>A0A7S2TQ56_9EUKA</name>
<sequence>MPRDGLNTTVSDAESIKGTNPQFLIEKITRMKIYECMYWKEHCFALNAEGIVDKAVDLKYVGGVTGGNRHPSEFLCLLLKMLQIQPEKSIILEFILNDDYKYVRILGATYLRLTGQAIEIYQYLEPLLNDLRKIRYKNVEAKFEIKHVDEIVDNLLVGQSAFDIMLPRIPLRWHLELAGKLQPRKSALEEMDLFDDEEEQKGGKTEEFLDLKKTEGDKAQIGWKDDGAKKDKGSEDKDDSDKEDEDKGKSRKSKKTKEDEDDDEDDDEEDEDDRDSRDRSRRRRRRNDSRDRSRSRDRRRRSRDRRDRDRRRRRRDRSDSRDRRRRRR</sequence>